<dbReference type="PANTHER" id="PTHR24221:SF654">
    <property type="entry name" value="ATP-BINDING CASSETTE SUB-FAMILY B MEMBER 6"/>
    <property type="match status" value="1"/>
</dbReference>
<dbReference type="GO" id="GO:0042626">
    <property type="term" value="F:ATPase-coupled transmembrane transporter activity"/>
    <property type="evidence" value="ECO:0007669"/>
    <property type="project" value="TreeGrafter"/>
</dbReference>
<feature type="non-terminal residue" evidence="2">
    <location>
        <position position="1"/>
    </location>
</feature>
<protein>
    <submittedName>
        <fullName evidence="2">Abc multidrug transporter</fullName>
    </submittedName>
</protein>
<dbReference type="InterPro" id="IPR039421">
    <property type="entry name" value="Type_1_exporter"/>
</dbReference>
<dbReference type="AlphaFoldDB" id="A0A061SP75"/>
<feature type="domain" description="ABC transporter" evidence="1">
    <location>
        <begin position="26"/>
        <end position="263"/>
    </location>
</feature>
<dbReference type="GO" id="GO:0016887">
    <property type="term" value="F:ATP hydrolysis activity"/>
    <property type="evidence" value="ECO:0007669"/>
    <property type="project" value="InterPro"/>
</dbReference>
<dbReference type="InterPro" id="IPR027417">
    <property type="entry name" value="P-loop_NTPase"/>
</dbReference>
<gene>
    <name evidence="2" type="ORF">TSPGSL018_507</name>
</gene>
<name>A0A061SP75_9CHLO</name>
<proteinExistence type="predicted"/>
<sequence>RGGGGGGGLPAPVLRPETVGELTGGFRLVDCDCSYAYKSDSVILRGVSLEVRAGSVVAVNGASGSGKSSVLKTAYLRLQPFKGHVEYEVLAPVEGGSRQTFWRRFSPLTHSAAEIREQVAVCSLETLGTFFASVEINVACAAGEREVTSEDVRNACELAGLDGVVYEKLNDGYFTPIGGPSGVALNNDLLVRLSLARAIVRKPKIVILDESDHFAYVVGVPLLKSVLHRLAEGGSAVLFSAWNYELAKELVKPPPGDSGADLIYFLRNGQVS</sequence>
<organism evidence="2">
    <name type="scientific">Tetraselmis sp. GSL018</name>
    <dbReference type="NCBI Taxonomy" id="582737"/>
    <lineage>
        <taxon>Eukaryota</taxon>
        <taxon>Viridiplantae</taxon>
        <taxon>Chlorophyta</taxon>
        <taxon>core chlorophytes</taxon>
        <taxon>Chlorodendrophyceae</taxon>
        <taxon>Chlorodendrales</taxon>
        <taxon>Chlorodendraceae</taxon>
        <taxon>Tetraselmis</taxon>
    </lineage>
</organism>
<dbReference type="Pfam" id="PF00005">
    <property type="entry name" value="ABC_tran"/>
    <property type="match status" value="1"/>
</dbReference>
<evidence type="ECO:0000313" key="2">
    <source>
        <dbReference type="EMBL" id="JAC84635.1"/>
    </source>
</evidence>
<dbReference type="PROSITE" id="PS50893">
    <property type="entry name" value="ABC_TRANSPORTER_2"/>
    <property type="match status" value="1"/>
</dbReference>
<accession>A0A061SP75</accession>
<dbReference type="EMBL" id="GBEZ01000233">
    <property type="protein sequence ID" value="JAC84635.1"/>
    <property type="molecule type" value="Transcribed_RNA"/>
</dbReference>
<dbReference type="GO" id="GO:0005524">
    <property type="term" value="F:ATP binding"/>
    <property type="evidence" value="ECO:0007669"/>
    <property type="project" value="InterPro"/>
</dbReference>
<reference evidence="2" key="1">
    <citation type="submission" date="2014-05" db="EMBL/GenBank/DDBJ databases">
        <title>The transcriptome of the halophilic microalga Tetraselmis sp. GSL018 isolated from the Great Salt Lake, Utah.</title>
        <authorList>
            <person name="Jinkerson R.E."/>
            <person name="D'Adamo S."/>
            <person name="Posewitz M.C."/>
        </authorList>
    </citation>
    <scope>NUCLEOTIDE SEQUENCE</scope>
    <source>
        <strain evidence="2">GSL018</strain>
    </source>
</reference>
<dbReference type="Gene3D" id="3.40.50.300">
    <property type="entry name" value="P-loop containing nucleotide triphosphate hydrolases"/>
    <property type="match status" value="1"/>
</dbReference>
<evidence type="ECO:0000259" key="1">
    <source>
        <dbReference type="PROSITE" id="PS50893"/>
    </source>
</evidence>
<dbReference type="InterPro" id="IPR003439">
    <property type="entry name" value="ABC_transporter-like_ATP-bd"/>
</dbReference>
<dbReference type="PANTHER" id="PTHR24221">
    <property type="entry name" value="ATP-BINDING CASSETTE SUB-FAMILY B"/>
    <property type="match status" value="1"/>
</dbReference>
<dbReference type="SUPFAM" id="SSF52540">
    <property type="entry name" value="P-loop containing nucleoside triphosphate hydrolases"/>
    <property type="match status" value="1"/>
</dbReference>